<dbReference type="CDD" id="cd17470">
    <property type="entry name" value="T3SS_Flik_C"/>
    <property type="match status" value="1"/>
</dbReference>
<evidence type="ECO:0000256" key="1">
    <source>
        <dbReference type="SAM" id="MobiDB-lite"/>
    </source>
</evidence>
<keyword evidence="3" id="KW-0282">Flagellum</keyword>
<dbReference type="EMBL" id="JAWDIQ010000001">
    <property type="protein sequence ID" value="MDY0408163.1"/>
    <property type="molecule type" value="Genomic_DNA"/>
</dbReference>
<sequence length="422" mass="48111">MINLFDSLSVRTVDTIPNLEDITGNEDKSAKYDALIKQIQSVLAKVDSQPTEAEIRQVAPKVLALLEQWIKLTKADEQGSINQGNEMDSDMEMNWKSLVNLYQNRMQIAENSPYKYETKVTVTDVAKWLKQIGVTEDQEISVKNDRLIQQIQSIFAEMNSTSTKSNLQLPQRVLTLLEQWTQLVNVENPNQLVKPNGLDSKSWTTWKTLVSLYENQMNSPVESPNHSEIGVKATDIAEWLKQVGGEDHRVIVPHVPNQIVSSPMSKVEQFYIYMDQNQNQSSSGEQLIDRIQMVLNRSHFLKFAQGNSPLLISIRPENLGDMMLRFTQINGETAIKILVSTQATKELLEANMKQLKHAFAPHQIVIERQDVTASTQDTDANEANQESHDQQEQRQSHDHKQEDAKDNAFNDHLSEFLMNEEV</sequence>
<comment type="caution">
    <text evidence="3">The sequence shown here is derived from an EMBL/GenBank/DDBJ whole genome shotgun (WGS) entry which is preliminary data.</text>
</comment>
<evidence type="ECO:0000313" key="3">
    <source>
        <dbReference type="EMBL" id="MDY0408163.1"/>
    </source>
</evidence>
<keyword evidence="3" id="KW-0966">Cell projection</keyword>
<dbReference type="InterPro" id="IPR021136">
    <property type="entry name" value="Flagellar_hook_control-like_C"/>
</dbReference>
<protein>
    <submittedName>
        <fullName evidence="3">Flagellar hook-length control protein FliK</fullName>
    </submittedName>
</protein>
<dbReference type="Gene3D" id="3.30.750.140">
    <property type="match status" value="1"/>
</dbReference>
<feature type="compositionally biased region" description="Polar residues" evidence="1">
    <location>
        <begin position="372"/>
        <end position="384"/>
    </location>
</feature>
<feature type="region of interest" description="Disordered" evidence="1">
    <location>
        <begin position="372"/>
        <end position="422"/>
    </location>
</feature>
<gene>
    <name evidence="3" type="ORF">RWD45_05660</name>
</gene>
<name>A0ABU5CP69_9BACI</name>
<feature type="domain" description="Flagellar hook-length control protein-like C-terminal" evidence="2">
    <location>
        <begin position="304"/>
        <end position="378"/>
    </location>
</feature>
<proteinExistence type="predicted"/>
<dbReference type="Pfam" id="PF02120">
    <property type="entry name" value="Flg_hook"/>
    <property type="match status" value="1"/>
</dbReference>
<dbReference type="Proteomes" id="UP001275315">
    <property type="component" value="Unassembled WGS sequence"/>
</dbReference>
<keyword evidence="4" id="KW-1185">Reference proteome</keyword>
<organism evidence="3 4">
    <name type="scientific">Paracerasibacillus soli</name>
    <dbReference type="NCBI Taxonomy" id="480284"/>
    <lineage>
        <taxon>Bacteria</taxon>
        <taxon>Bacillati</taxon>
        <taxon>Bacillota</taxon>
        <taxon>Bacilli</taxon>
        <taxon>Bacillales</taxon>
        <taxon>Bacillaceae</taxon>
        <taxon>Paracerasibacillus</taxon>
    </lineage>
</organism>
<keyword evidence="3" id="KW-0969">Cilium</keyword>
<reference evidence="3 4" key="1">
    <citation type="submission" date="2023-10" db="EMBL/GenBank/DDBJ databases">
        <title>Virgibacillus soli CC-YMP-6 genome.</title>
        <authorList>
            <person name="Miliotis G."/>
            <person name="Sengupta P."/>
            <person name="Hameed A."/>
            <person name="Chuvochina M."/>
            <person name="Mcdonagh F."/>
            <person name="Simpson A.C."/>
            <person name="Singh N.K."/>
            <person name="Rekha P.D."/>
            <person name="Raman K."/>
            <person name="Hugenholtz P."/>
            <person name="Venkateswaran K."/>
        </authorList>
    </citation>
    <scope>NUCLEOTIDE SEQUENCE [LARGE SCALE GENOMIC DNA]</scope>
    <source>
        <strain evidence="3 4">CC-YMP-6</strain>
    </source>
</reference>
<evidence type="ECO:0000313" key="4">
    <source>
        <dbReference type="Proteomes" id="UP001275315"/>
    </source>
</evidence>
<evidence type="ECO:0000259" key="2">
    <source>
        <dbReference type="Pfam" id="PF02120"/>
    </source>
</evidence>
<dbReference type="InterPro" id="IPR038610">
    <property type="entry name" value="FliK-like_C_sf"/>
</dbReference>
<feature type="compositionally biased region" description="Basic and acidic residues" evidence="1">
    <location>
        <begin position="385"/>
        <end position="414"/>
    </location>
</feature>
<accession>A0ABU5CP69</accession>
<dbReference type="RefSeq" id="WP_320378919.1">
    <property type="nucleotide sequence ID" value="NZ_JAWDIQ010000001.1"/>
</dbReference>